<evidence type="ECO:0000313" key="1">
    <source>
        <dbReference type="EMBL" id="KAK2583991.1"/>
    </source>
</evidence>
<keyword evidence="2" id="KW-1185">Reference proteome</keyword>
<reference evidence="1" key="1">
    <citation type="submission" date="2021-08" db="EMBL/GenBank/DDBJ databases">
        <authorList>
            <person name="Misof B."/>
            <person name="Oliver O."/>
            <person name="Podsiadlowski L."/>
            <person name="Donath A."/>
            <person name="Peters R."/>
            <person name="Mayer C."/>
            <person name="Rust J."/>
            <person name="Gunkel S."/>
            <person name="Lesny P."/>
            <person name="Martin S."/>
            <person name="Oeyen J.P."/>
            <person name="Petersen M."/>
            <person name="Panagiotis P."/>
            <person name="Wilbrandt J."/>
            <person name="Tanja T."/>
        </authorList>
    </citation>
    <scope>NUCLEOTIDE SEQUENCE</scope>
    <source>
        <strain evidence="1">GBR_01_08_01A</strain>
        <tissue evidence="1">Thorax + abdomen</tissue>
    </source>
</reference>
<reference evidence="1" key="2">
    <citation type="journal article" date="2023" name="Commun. Biol.">
        <title>Intrasexual cuticular hydrocarbon dimorphism in a wasp sheds light on hydrocarbon biosynthesis genes in Hymenoptera.</title>
        <authorList>
            <person name="Moris V.C."/>
            <person name="Podsiadlowski L."/>
            <person name="Martin S."/>
            <person name="Oeyen J.P."/>
            <person name="Donath A."/>
            <person name="Petersen M."/>
            <person name="Wilbrandt J."/>
            <person name="Misof B."/>
            <person name="Liedtke D."/>
            <person name="Thamm M."/>
            <person name="Scheiner R."/>
            <person name="Schmitt T."/>
            <person name="Niehuis O."/>
        </authorList>
    </citation>
    <scope>NUCLEOTIDE SEQUENCE</scope>
    <source>
        <strain evidence="1">GBR_01_08_01A</strain>
    </source>
</reference>
<dbReference type="AlphaFoldDB" id="A0AAD9RQH4"/>
<proteinExistence type="predicted"/>
<gene>
    <name evidence="1" type="ORF">KPH14_006451</name>
</gene>
<protein>
    <submittedName>
        <fullName evidence="1">Uncharacterized protein</fullName>
    </submittedName>
</protein>
<organism evidence="1 2">
    <name type="scientific">Odynerus spinipes</name>
    <dbReference type="NCBI Taxonomy" id="1348599"/>
    <lineage>
        <taxon>Eukaryota</taxon>
        <taxon>Metazoa</taxon>
        <taxon>Ecdysozoa</taxon>
        <taxon>Arthropoda</taxon>
        <taxon>Hexapoda</taxon>
        <taxon>Insecta</taxon>
        <taxon>Pterygota</taxon>
        <taxon>Neoptera</taxon>
        <taxon>Endopterygota</taxon>
        <taxon>Hymenoptera</taxon>
        <taxon>Apocrita</taxon>
        <taxon>Aculeata</taxon>
        <taxon>Vespoidea</taxon>
        <taxon>Vespidae</taxon>
        <taxon>Eumeninae</taxon>
        <taxon>Odynerus</taxon>
    </lineage>
</organism>
<evidence type="ECO:0000313" key="2">
    <source>
        <dbReference type="Proteomes" id="UP001258017"/>
    </source>
</evidence>
<dbReference type="Proteomes" id="UP001258017">
    <property type="component" value="Unassembled WGS sequence"/>
</dbReference>
<dbReference type="EMBL" id="JAIFRP010000026">
    <property type="protein sequence ID" value="KAK2583991.1"/>
    <property type="molecule type" value="Genomic_DNA"/>
</dbReference>
<accession>A0AAD9RQH4</accession>
<comment type="caution">
    <text evidence="1">The sequence shown here is derived from an EMBL/GenBank/DDBJ whole genome shotgun (WGS) entry which is preliminary data.</text>
</comment>
<name>A0AAD9RQH4_9HYME</name>
<sequence length="133" mass="15424">MDNLDILPEKNYSLWKTVKNIKNPIKQITPFKTNNGYSKDLNEQTEIAANYLEEIFSNSRNNQIIQSNSIHNRENSNRLEEYQMITSVGEVKNHIKQLKNKKAPGYDLINGQIIKELPDKAIRYLTILYNAIG</sequence>